<keyword evidence="2" id="KW-0408">Iron</keyword>
<keyword evidence="1" id="KW-0479">Metal-binding</keyword>
<evidence type="ECO:0000313" key="5">
    <source>
        <dbReference type="Proteomes" id="UP001604336"/>
    </source>
</evidence>
<reference evidence="5" key="1">
    <citation type="submission" date="2024-07" db="EMBL/GenBank/DDBJ databases">
        <title>Two chromosome-level genome assemblies of Korean endemic species Abeliophyllum distichum and Forsythia ovata (Oleaceae).</title>
        <authorList>
            <person name="Jang H."/>
        </authorList>
    </citation>
    <scope>NUCLEOTIDE SEQUENCE [LARGE SCALE GENOMIC DNA]</scope>
</reference>
<evidence type="ECO:0000259" key="3">
    <source>
        <dbReference type="Pfam" id="PF03171"/>
    </source>
</evidence>
<dbReference type="AlphaFoldDB" id="A0ABD1PPM4"/>
<comment type="caution">
    <text evidence="4">The sequence shown here is derived from an EMBL/GenBank/DDBJ whole genome shotgun (WGS) entry which is preliminary data.</text>
</comment>
<evidence type="ECO:0000256" key="1">
    <source>
        <dbReference type="ARBA" id="ARBA00022723"/>
    </source>
</evidence>
<dbReference type="EMBL" id="JBFOLK010000013">
    <property type="protein sequence ID" value="KAL2465569.1"/>
    <property type="molecule type" value="Genomic_DNA"/>
</dbReference>
<accession>A0ABD1PPM4</accession>
<feature type="domain" description="Isopenicillin N synthase-like Fe(2+) 2OG dioxygenase" evidence="3">
    <location>
        <begin position="25"/>
        <end position="83"/>
    </location>
</feature>
<dbReference type="Pfam" id="PF03171">
    <property type="entry name" value="2OG-FeII_Oxy"/>
    <property type="match status" value="1"/>
</dbReference>
<dbReference type="InterPro" id="IPR050295">
    <property type="entry name" value="Plant_2OG-oxidoreductases"/>
</dbReference>
<dbReference type="GO" id="GO:0046872">
    <property type="term" value="F:metal ion binding"/>
    <property type="evidence" value="ECO:0007669"/>
    <property type="project" value="UniProtKB-KW"/>
</dbReference>
<name>A0ABD1PPM4_9LAMI</name>
<dbReference type="InterPro" id="IPR044861">
    <property type="entry name" value="IPNS-like_FE2OG_OXY"/>
</dbReference>
<evidence type="ECO:0000256" key="2">
    <source>
        <dbReference type="ARBA" id="ARBA00023004"/>
    </source>
</evidence>
<proteinExistence type="predicted"/>
<dbReference type="Proteomes" id="UP001604336">
    <property type="component" value="Unassembled WGS sequence"/>
</dbReference>
<evidence type="ECO:0000313" key="4">
    <source>
        <dbReference type="EMBL" id="KAL2465569.1"/>
    </source>
</evidence>
<dbReference type="Gene3D" id="2.60.120.330">
    <property type="entry name" value="B-lactam Antibiotic, Isopenicillin N Synthase, Chain"/>
    <property type="match status" value="1"/>
</dbReference>
<protein>
    <submittedName>
        <fullName evidence="4">2-oxoglutarate (2OG) and Fe(II)-dependent oxygenase superfamily protein</fullName>
    </submittedName>
</protein>
<sequence length="110" mass="12740">MARSLCLEEDYFLRKLGERKLIYARFNYYPPCPRPDLALGIKPHADGSAITFLLQDKEVEGLQVVKDDNWFHVHIIPYALLVIKWRGGFTIWRDSASVCAGILQKRVTEF</sequence>
<organism evidence="4 5">
    <name type="scientific">Abeliophyllum distichum</name>
    <dbReference type="NCBI Taxonomy" id="126358"/>
    <lineage>
        <taxon>Eukaryota</taxon>
        <taxon>Viridiplantae</taxon>
        <taxon>Streptophyta</taxon>
        <taxon>Embryophyta</taxon>
        <taxon>Tracheophyta</taxon>
        <taxon>Spermatophyta</taxon>
        <taxon>Magnoliopsida</taxon>
        <taxon>eudicotyledons</taxon>
        <taxon>Gunneridae</taxon>
        <taxon>Pentapetalae</taxon>
        <taxon>asterids</taxon>
        <taxon>lamiids</taxon>
        <taxon>Lamiales</taxon>
        <taxon>Oleaceae</taxon>
        <taxon>Forsythieae</taxon>
        <taxon>Abeliophyllum</taxon>
    </lineage>
</organism>
<dbReference type="PANTHER" id="PTHR47991">
    <property type="entry name" value="OXOGLUTARATE/IRON-DEPENDENT DIOXYGENASE"/>
    <property type="match status" value="1"/>
</dbReference>
<dbReference type="SUPFAM" id="SSF51197">
    <property type="entry name" value="Clavaminate synthase-like"/>
    <property type="match status" value="1"/>
</dbReference>
<gene>
    <name evidence="4" type="ORF">Adt_41420</name>
</gene>
<dbReference type="InterPro" id="IPR027443">
    <property type="entry name" value="IPNS-like_sf"/>
</dbReference>
<keyword evidence="5" id="KW-1185">Reference proteome</keyword>